<proteinExistence type="predicted"/>
<gene>
    <name evidence="1" type="ORF">IAA86_07460</name>
</gene>
<dbReference type="EMBL" id="DVJQ01000064">
    <property type="protein sequence ID" value="HIS74842.1"/>
    <property type="molecule type" value="Genomic_DNA"/>
</dbReference>
<reference evidence="1" key="1">
    <citation type="submission" date="2020-10" db="EMBL/GenBank/DDBJ databases">
        <authorList>
            <person name="Gilroy R."/>
        </authorList>
    </citation>
    <scope>NUCLEOTIDE SEQUENCE</scope>
    <source>
        <strain evidence="1">CHK152-2871</strain>
    </source>
</reference>
<protein>
    <submittedName>
        <fullName evidence="1">Uncharacterized protein</fullName>
    </submittedName>
</protein>
<organism evidence="1 2">
    <name type="scientific">Candidatus Galligastranaerophilus intestinavium</name>
    <dbReference type="NCBI Taxonomy" id="2840836"/>
    <lineage>
        <taxon>Bacteria</taxon>
        <taxon>Candidatus Galligastranaerophilus</taxon>
    </lineage>
</organism>
<name>A0A9D1JYL9_9BACT</name>
<evidence type="ECO:0000313" key="2">
    <source>
        <dbReference type="Proteomes" id="UP000886865"/>
    </source>
</evidence>
<sequence length="74" mass="8423">MQKIAEYKFTNDGLKKYYLSLLKTKEGKCTLVSTVVDEGSIAKSKKAEFQISKKEPQTIDLTAHLKTMPMPKRD</sequence>
<dbReference type="Proteomes" id="UP000886865">
    <property type="component" value="Unassembled WGS sequence"/>
</dbReference>
<reference evidence="1" key="2">
    <citation type="journal article" date="2021" name="PeerJ">
        <title>Extensive microbial diversity within the chicken gut microbiome revealed by metagenomics and culture.</title>
        <authorList>
            <person name="Gilroy R."/>
            <person name="Ravi A."/>
            <person name="Getino M."/>
            <person name="Pursley I."/>
            <person name="Horton D.L."/>
            <person name="Alikhan N.F."/>
            <person name="Baker D."/>
            <person name="Gharbi K."/>
            <person name="Hall N."/>
            <person name="Watson M."/>
            <person name="Adriaenssens E.M."/>
            <person name="Foster-Nyarko E."/>
            <person name="Jarju S."/>
            <person name="Secka A."/>
            <person name="Antonio M."/>
            <person name="Oren A."/>
            <person name="Chaudhuri R.R."/>
            <person name="La Ragione R."/>
            <person name="Hildebrand F."/>
            <person name="Pallen M.J."/>
        </authorList>
    </citation>
    <scope>NUCLEOTIDE SEQUENCE</scope>
    <source>
        <strain evidence="1">CHK152-2871</strain>
    </source>
</reference>
<accession>A0A9D1JYL9</accession>
<dbReference type="AlphaFoldDB" id="A0A9D1JYL9"/>
<comment type="caution">
    <text evidence="1">The sequence shown here is derived from an EMBL/GenBank/DDBJ whole genome shotgun (WGS) entry which is preliminary data.</text>
</comment>
<evidence type="ECO:0000313" key="1">
    <source>
        <dbReference type="EMBL" id="HIS74842.1"/>
    </source>
</evidence>